<feature type="region of interest" description="Disordered" evidence="1">
    <location>
        <begin position="99"/>
        <end position="162"/>
    </location>
</feature>
<evidence type="ECO:0000313" key="4">
    <source>
        <dbReference type="Proteomes" id="UP000011083"/>
    </source>
</evidence>
<dbReference type="GeneID" id="14912544"/>
<evidence type="ECO:0000259" key="2">
    <source>
        <dbReference type="PROSITE" id="PS50013"/>
    </source>
</evidence>
<dbReference type="InterPro" id="IPR036465">
    <property type="entry name" value="vWFA_dom_sf"/>
</dbReference>
<dbReference type="Proteomes" id="UP000011083">
    <property type="component" value="Unassembled WGS sequence"/>
</dbReference>
<dbReference type="VEuPathDB" id="AmoebaDB:ACA1_101100"/>
<dbReference type="InterPro" id="IPR023780">
    <property type="entry name" value="Chromo_domain"/>
</dbReference>
<accession>L8GGW3</accession>
<organism evidence="3 4">
    <name type="scientific">Acanthamoeba castellanii (strain ATCC 30010 / Neff)</name>
    <dbReference type="NCBI Taxonomy" id="1257118"/>
    <lineage>
        <taxon>Eukaryota</taxon>
        <taxon>Amoebozoa</taxon>
        <taxon>Discosea</taxon>
        <taxon>Longamoebia</taxon>
        <taxon>Centramoebida</taxon>
        <taxon>Acanthamoebidae</taxon>
        <taxon>Acanthamoeba</taxon>
    </lineage>
</organism>
<dbReference type="CDD" id="cd00198">
    <property type="entry name" value="vWFA"/>
    <property type="match status" value="1"/>
</dbReference>
<dbReference type="PANTHER" id="PTHR47824">
    <property type="entry name" value="UBIQUITIN-LIKE DOMAIN-CONTAINING PROTEIN"/>
    <property type="match status" value="1"/>
</dbReference>
<dbReference type="STRING" id="1257118.L8GGW3"/>
<feature type="compositionally biased region" description="Basic and acidic residues" evidence="1">
    <location>
        <begin position="132"/>
        <end position="151"/>
    </location>
</feature>
<gene>
    <name evidence="3" type="ORF">ACA1_101100</name>
</gene>
<dbReference type="Gene3D" id="3.40.50.410">
    <property type="entry name" value="von Willebrand factor, type A domain"/>
    <property type="match status" value="1"/>
</dbReference>
<protein>
    <submittedName>
        <fullName evidence="3">Chromatin Organization Modifier domain containing protein</fullName>
    </submittedName>
</protein>
<dbReference type="PANTHER" id="PTHR47824:SF3">
    <property type="entry name" value="UBIQUITIN-LIKE DOMAIN-CONTAINING PROTEIN"/>
    <property type="match status" value="1"/>
</dbReference>
<dbReference type="KEGG" id="acan:ACA1_101100"/>
<feature type="region of interest" description="Disordered" evidence="1">
    <location>
        <begin position="22"/>
        <end position="46"/>
    </location>
</feature>
<dbReference type="InterPro" id="IPR000953">
    <property type="entry name" value="Chromo/chromo_shadow_dom"/>
</dbReference>
<dbReference type="EMBL" id="KB008133">
    <property type="protein sequence ID" value="ELR12069.1"/>
    <property type="molecule type" value="Genomic_DNA"/>
</dbReference>
<dbReference type="AlphaFoldDB" id="L8GGW3"/>
<dbReference type="OrthoDB" id="20889at2759"/>
<dbReference type="SUPFAM" id="SSF53300">
    <property type="entry name" value="vWA-like"/>
    <property type="match status" value="1"/>
</dbReference>
<evidence type="ECO:0000256" key="1">
    <source>
        <dbReference type="SAM" id="MobiDB-lite"/>
    </source>
</evidence>
<dbReference type="PROSITE" id="PS50013">
    <property type="entry name" value="CHROMO_2"/>
    <property type="match status" value="1"/>
</dbReference>
<name>L8GGW3_ACACF</name>
<feature type="domain" description="Chromo" evidence="2">
    <location>
        <begin position="50"/>
        <end position="108"/>
    </location>
</feature>
<dbReference type="CDD" id="cd00024">
    <property type="entry name" value="CD_CSD"/>
    <property type="match status" value="1"/>
</dbReference>
<reference evidence="3 4" key="1">
    <citation type="journal article" date="2013" name="Genome Biol.">
        <title>Genome of Acanthamoeba castellanii highlights extensive lateral gene transfer and early evolution of tyrosine kinase signaling.</title>
        <authorList>
            <person name="Clarke M."/>
            <person name="Lohan A.J."/>
            <person name="Liu B."/>
            <person name="Lagkouvardos I."/>
            <person name="Roy S."/>
            <person name="Zafar N."/>
            <person name="Bertelli C."/>
            <person name="Schilde C."/>
            <person name="Kianianmomeni A."/>
            <person name="Burglin T.R."/>
            <person name="Frech C."/>
            <person name="Turcotte B."/>
            <person name="Kopec K.O."/>
            <person name="Synnott J.M."/>
            <person name="Choo C."/>
            <person name="Paponov I."/>
            <person name="Finkler A."/>
            <person name="Soon Heng Tan C."/>
            <person name="Hutchins A.P."/>
            <person name="Weinmeier T."/>
            <person name="Rattei T."/>
            <person name="Chu J.S."/>
            <person name="Gimenez G."/>
            <person name="Irimia M."/>
            <person name="Rigden D.J."/>
            <person name="Fitzpatrick D.A."/>
            <person name="Lorenzo-Morales J."/>
            <person name="Bateman A."/>
            <person name="Chiu C.H."/>
            <person name="Tang P."/>
            <person name="Hegemann P."/>
            <person name="Fromm H."/>
            <person name="Raoult D."/>
            <person name="Greub G."/>
            <person name="Miranda-Saavedra D."/>
            <person name="Chen N."/>
            <person name="Nash P."/>
            <person name="Ginger M.L."/>
            <person name="Horn M."/>
            <person name="Schaap P."/>
            <person name="Caler L."/>
            <person name="Loftus B."/>
        </authorList>
    </citation>
    <scope>NUCLEOTIDE SEQUENCE [LARGE SCALE GENOMIC DNA]</scope>
    <source>
        <strain evidence="3 4">Neff</strain>
    </source>
</reference>
<dbReference type="RefSeq" id="XP_004334082.1">
    <property type="nucleotide sequence ID" value="XM_004334034.1"/>
</dbReference>
<dbReference type="InterPro" id="IPR016197">
    <property type="entry name" value="Chromo-like_dom_sf"/>
</dbReference>
<dbReference type="Pfam" id="PF00385">
    <property type="entry name" value="Chromo"/>
    <property type="match status" value="1"/>
</dbReference>
<sequence>MKPKLYLQVELSYYQESFVEEELNRGQKRKASTSVSQRDSRHGDDDEQLYEVERIVSRRKRKGRVEYLLKWKGWDDSHNSWIAAKECACDELVEEFEENERTSKRRKRANKTASTKGKEKIMDESDVEDEVNEKREAEAIRREEEKEHSNREEEELIDRRKRRRSSSQLIDSILETQLSPLGDESILDEESDASAQDDDFQLDESFIATTTRSTPVPLYSSSSSSSVLSTDSGCACYTDPASPFMLVDGFCLRPPLNCTIKRKRSTGASNTGSHSAIGLKSLLNAAPRTGTACSCSNTAKAPPQKTGTVTQIMSGNGGKDVMVDLVFRILTTWHRHTFSSFDTTGSMYDCLDEVKTKVEQIVGDLLRDVPNIRIGLIAHGDYYDRDKLLEDGTPSYVIRHLDFSSNLQTLCSFIHDTRETWGGGDGGECYELALWQSRQLSWRAGSTKALVVIGDDLPHVPSFPGNVHSLDWQAEVRRLKADGVSIYGVRVAGDEHFTAAPAEVERFYRTMAQTTGGEYLTLDSFASIHETMLGILYREAGDQQLENWVKSNAGAGNAGAPGAHVFLTATMKELTLSTDDLMRIHGALHDKAAHEVEVHGHRHAVTVGRAGCRFVRIEGLTFVEQNKNKTSHYARMATQGKKITWVVKCGEWGLIIDGEVVKM</sequence>
<dbReference type="SUPFAM" id="SSF54160">
    <property type="entry name" value="Chromo domain-like"/>
    <property type="match status" value="1"/>
</dbReference>
<dbReference type="SMART" id="SM00298">
    <property type="entry name" value="CHROMO"/>
    <property type="match status" value="1"/>
</dbReference>
<keyword evidence="4" id="KW-1185">Reference proteome</keyword>
<evidence type="ECO:0000313" key="3">
    <source>
        <dbReference type="EMBL" id="ELR12069.1"/>
    </source>
</evidence>
<proteinExistence type="predicted"/>
<dbReference type="Gene3D" id="2.40.50.40">
    <property type="match status" value="1"/>
</dbReference>